<organism evidence="2 3">
    <name type="scientific">Trichonephila clavipes</name>
    <name type="common">Golden silk orbweaver</name>
    <name type="synonym">Nephila clavipes</name>
    <dbReference type="NCBI Taxonomy" id="2585209"/>
    <lineage>
        <taxon>Eukaryota</taxon>
        <taxon>Metazoa</taxon>
        <taxon>Ecdysozoa</taxon>
        <taxon>Arthropoda</taxon>
        <taxon>Chelicerata</taxon>
        <taxon>Arachnida</taxon>
        <taxon>Araneae</taxon>
        <taxon>Araneomorphae</taxon>
        <taxon>Entelegynae</taxon>
        <taxon>Araneoidea</taxon>
        <taxon>Nephilidae</taxon>
        <taxon>Trichonephila</taxon>
    </lineage>
</organism>
<dbReference type="Proteomes" id="UP000887159">
    <property type="component" value="Unassembled WGS sequence"/>
</dbReference>
<evidence type="ECO:0000313" key="2">
    <source>
        <dbReference type="EMBL" id="GFY11428.1"/>
    </source>
</evidence>
<comment type="caution">
    <text evidence="2">The sequence shown here is derived from an EMBL/GenBank/DDBJ whole genome shotgun (WGS) entry which is preliminary data.</text>
</comment>
<gene>
    <name evidence="2" type="ORF">TNCV_3182701</name>
</gene>
<keyword evidence="3" id="KW-1185">Reference proteome</keyword>
<name>A0A8X6SH93_TRICX</name>
<sequence length="220" mass="24925">MIIKNDDAGCHWEMEREAFLHPISRLLMWPDVGGVIHRPIPSGHEHEPEYPGETRPGYEPRPERYPEGFPPKIPRVLEHRPIPSMHEHEPERPGRRPRPDSSHPGGPLVRGSSRGDQAALTRFLSGHLMSLIFVDDIKHFEIRPKCFSAQASPLATFYLVWAYLAGLGSRSSTGFGLLQGDWTPGPDLALLISGMRNNNTFYQTIKININIYIRMTESQC</sequence>
<feature type="compositionally biased region" description="Basic and acidic residues" evidence="1">
    <location>
        <begin position="56"/>
        <end position="66"/>
    </location>
</feature>
<dbReference type="AlphaFoldDB" id="A0A8X6SH93"/>
<dbReference type="EMBL" id="BMAU01021305">
    <property type="protein sequence ID" value="GFY11428.1"/>
    <property type="molecule type" value="Genomic_DNA"/>
</dbReference>
<protein>
    <submittedName>
        <fullName evidence="2">Uncharacterized protein</fullName>
    </submittedName>
</protein>
<feature type="region of interest" description="Disordered" evidence="1">
    <location>
        <begin position="39"/>
        <end position="114"/>
    </location>
</feature>
<reference evidence="2" key="1">
    <citation type="submission" date="2020-08" db="EMBL/GenBank/DDBJ databases">
        <title>Multicomponent nature underlies the extraordinary mechanical properties of spider dragline silk.</title>
        <authorList>
            <person name="Kono N."/>
            <person name="Nakamura H."/>
            <person name="Mori M."/>
            <person name="Yoshida Y."/>
            <person name="Ohtoshi R."/>
            <person name="Malay A.D."/>
            <person name="Moran D.A.P."/>
            <person name="Tomita M."/>
            <person name="Numata K."/>
            <person name="Arakawa K."/>
        </authorList>
    </citation>
    <scope>NUCLEOTIDE SEQUENCE</scope>
</reference>
<proteinExistence type="predicted"/>
<accession>A0A8X6SH93</accession>
<evidence type="ECO:0000313" key="3">
    <source>
        <dbReference type="Proteomes" id="UP000887159"/>
    </source>
</evidence>
<feature type="compositionally biased region" description="Basic and acidic residues" evidence="1">
    <location>
        <begin position="75"/>
        <end position="101"/>
    </location>
</feature>
<evidence type="ECO:0000256" key="1">
    <source>
        <dbReference type="SAM" id="MobiDB-lite"/>
    </source>
</evidence>